<proteinExistence type="predicted"/>
<accession>A0AAD7V289</accession>
<dbReference type="GeneID" id="83214146"/>
<sequence>MLYAHDIIDDPSFEIEVTILADMGLRAVDAVGCLDQAGRNQWNFEEGELGPIDIHDAAERDHGWEFQQAMDKVIKAIGLGLVRSQTILSQINGSTMAQRQNDTL</sequence>
<dbReference type="EMBL" id="JARTCD010000031">
    <property type="protein sequence ID" value="KAJ8657434.1"/>
    <property type="molecule type" value="Genomic_DNA"/>
</dbReference>
<evidence type="ECO:0000313" key="2">
    <source>
        <dbReference type="Proteomes" id="UP001234581"/>
    </source>
</evidence>
<gene>
    <name evidence="1" type="ORF">O0I10_006736</name>
</gene>
<dbReference type="AlphaFoldDB" id="A0AAD7V289"/>
<organism evidence="1 2">
    <name type="scientific">Lichtheimia ornata</name>
    <dbReference type="NCBI Taxonomy" id="688661"/>
    <lineage>
        <taxon>Eukaryota</taxon>
        <taxon>Fungi</taxon>
        <taxon>Fungi incertae sedis</taxon>
        <taxon>Mucoromycota</taxon>
        <taxon>Mucoromycotina</taxon>
        <taxon>Mucoromycetes</taxon>
        <taxon>Mucorales</taxon>
        <taxon>Lichtheimiaceae</taxon>
        <taxon>Lichtheimia</taxon>
    </lineage>
</organism>
<protein>
    <submittedName>
        <fullName evidence="1">Uncharacterized protein</fullName>
    </submittedName>
</protein>
<keyword evidence="2" id="KW-1185">Reference proteome</keyword>
<dbReference type="RefSeq" id="XP_058342347.1">
    <property type="nucleotide sequence ID" value="XM_058486761.1"/>
</dbReference>
<comment type="caution">
    <text evidence="1">The sequence shown here is derived from an EMBL/GenBank/DDBJ whole genome shotgun (WGS) entry which is preliminary data.</text>
</comment>
<evidence type="ECO:0000313" key="1">
    <source>
        <dbReference type="EMBL" id="KAJ8657434.1"/>
    </source>
</evidence>
<dbReference type="Proteomes" id="UP001234581">
    <property type="component" value="Unassembled WGS sequence"/>
</dbReference>
<name>A0AAD7V289_9FUNG</name>
<reference evidence="1 2" key="1">
    <citation type="submission" date="2023-03" db="EMBL/GenBank/DDBJ databases">
        <title>Genome sequence of Lichtheimia ornata CBS 291.66.</title>
        <authorList>
            <person name="Mohabir J.T."/>
            <person name="Shea T.P."/>
            <person name="Kurbessoian T."/>
            <person name="Berby B."/>
            <person name="Fontaine J."/>
            <person name="Livny J."/>
            <person name="Gnirke A."/>
            <person name="Stajich J.E."/>
            <person name="Cuomo C.A."/>
        </authorList>
    </citation>
    <scope>NUCLEOTIDE SEQUENCE [LARGE SCALE GENOMIC DNA]</scope>
    <source>
        <strain evidence="1">CBS 291.66</strain>
    </source>
</reference>